<gene>
    <name evidence="1" type="ORF">CCUR1050_LOCUS31751</name>
</gene>
<dbReference type="EMBL" id="HBEZ01057916">
    <property type="protein sequence ID" value="CAD8660393.1"/>
    <property type="molecule type" value="Transcribed_RNA"/>
</dbReference>
<sequence>MRYTLGHLSPAPAVSKAAVSRFAPQVLNFSLSSGKNDTVTRCHPQVTRKAQPCQDADSSFKSEINNKIVWLHQRQNYVYRELEAMLRNQSETAQQTFNSSRKILHNP</sequence>
<accession>A0A7S0N564</accession>
<protein>
    <submittedName>
        <fullName evidence="1">Uncharacterized protein</fullName>
    </submittedName>
</protein>
<name>A0A7S0N564_9CRYP</name>
<proteinExistence type="predicted"/>
<dbReference type="AlphaFoldDB" id="A0A7S0N564"/>
<reference evidence="1" key="1">
    <citation type="submission" date="2021-01" db="EMBL/GenBank/DDBJ databases">
        <authorList>
            <person name="Corre E."/>
            <person name="Pelletier E."/>
            <person name="Niang G."/>
            <person name="Scheremetjew M."/>
            <person name="Finn R."/>
            <person name="Kale V."/>
            <person name="Holt S."/>
            <person name="Cochrane G."/>
            <person name="Meng A."/>
            <person name="Brown T."/>
            <person name="Cohen L."/>
        </authorList>
    </citation>
    <scope>NUCLEOTIDE SEQUENCE</scope>
    <source>
        <strain evidence="1">CCAP979/52</strain>
    </source>
</reference>
<organism evidence="1">
    <name type="scientific">Cryptomonas curvata</name>
    <dbReference type="NCBI Taxonomy" id="233186"/>
    <lineage>
        <taxon>Eukaryota</taxon>
        <taxon>Cryptophyceae</taxon>
        <taxon>Cryptomonadales</taxon>
        <taxon>Cryptomonadaceae</taxon>
        <taxon>Cryptomonas</taxon>
    </lineage>
</organism>
<evidence type="ECO:0000313" key="1">
    <source>
        <dbReference type="EMBL" id="CAD8660393.1"/>
    </source>
</evidence>